<organism evidence="2 3">
    <name type="scientific">Cercospora beticola</name>
    <name type="common">Sugarbeet leaf spot fungus</name>
    <dbReference type="NCBI Taxonomy" id="122368"/>
    <lineage>
        <taxon>Eukaryota</taxon>
        <taxon>Fungi</taxon>
        <taxon>Dikarya</taxon>
        <taxon>Ascomycota</taxon>
        <taxon>Pezizomycotina</taxon>
        <taxon>Dothideomycetes</taxon>
        <taxon>Dothideomycetidae</taxon>
        <taxon>Mycosphaerellales</taxon>
        <taxon>Mycosphaerellaceae</taxon>
        <taxon>Cercospora</taxon>
    </lineage>
</organism>
<dbReference type="SUPFAM" id="SSF54695">
    <property type="entry name" value="POZ domain"/>
    <property type="match status" value="1"/>
</dbReference>
<sequence length="263" mass="29776">MPNTLRTELCAAQANIADLTDFVISCGEREWRVHKFLLRLHNGPLAAACQGDWKEAQQGRIDLSADPASAIDALVQYLYRFDYEVPATESDRELSLHTQVLIAADKYKLHDLAELAETKFGESIRFIEEPHDDLADALAIAYGAPDTTTTIQEAIFKHTVGTEDFFTDKKYKGSRFTEVVFGNPAIARDFMEAAMRRNELQGVIAARDGEERFQCETCGGTFILDTSYLERNKDKEQSMVCPDGYCESEARRVWDWESVDYAY</sequence>
<evidence type="ECO:0000313" key="2">
    <source>
        <dbReference type="EMBL" id="WPB01084.1"/>
    </source>
</evidence>
<evidence type="ECO:0000259" key="1">
    <source>
        <dbReference type="PROSITE" id="PS50097"/>
    </source>
</evidence>
<dbReference type="PROSITE" id="PS50097">
    <property type="entry name" value="BTB"/>
    <property type="match status" value="1"/>
</dbReference>
<gene>
    <name evidence="2" type="ORF">RHO25_005704</name>
</gene>
<dbReference type="PANTHER" id="PTHR47843:SF5">
    <property type="entry name" value="BTB_POZ DOMAIN PROTEIN"/>
    <property type="match status" value="1"/>
</dbReference>
<proteinExistence type="predicted"/>
<dbReference type="RefSeq" id="XP_065458764.1">
    <property type="nucleotide sequence ID" value="XM_065602692.1"/>
</dbReference>
<protein>
    <recommendedName>
        <fullName evidence="1">BTB domain-containing protein</fullName>
    </recommendedName>
</protein>
<dbReference type="InterPro" id="IPR000210">
    <property type="entry name" value="BTB/POZ_dom"/>
</dbReference>
<dbReference type="EMBL" id="CP134187">
    <property type="protein sequence ID" value="WPB01084.1"/>
    <property type="molecule type" value="Genomic_DNA"/>
</dbReference>
<dbReference type="CDD" id="cd18186">
    <property type="entry name" value="BTB_POZ_ZBTB_KLHL-like"/>
    <property type="match status" value="1"/>
</dbReference>
<dbReference type="GeneID" id="35427692"/>
<dbReference type="Pfam" id="PF00651">
    <property type="entry name" value="BTB"/>
    <property type="match status" value="1"/>
</dbReference>
<feature type="domain" description="BTB" evidence="1">
    <location>
        <begin position="20"/>
        <end position="87"/>
    </location>
</feature>
<dbReference type="Proteomes" id="UP001302367">
    <property type="component" value="Chromosome 4"/>
</dbReference>
<dbReference type="Gene3D" id="3.30.710.10">
    <property type="entry name" value="Potassium Channel Kv1.1, Chain A"/>
    <property type="match status" value="1"/>
</dbReference>
<accession>A0ABZ0NNL5</accession>
<dbReference type="SMART" id="SM00225">
    <property type="entry name" value="BTB"/>
    <property type="match status" value="1"/>
</dbReference>
<name>A0ABZ0NNL5_CERBT</name>
<evidence type="ECO:0000313" key="3">
    <source>
        <dbReference type="Proteomes" id="UP001302367"/>
    </source>
</evidence>
<dbReference type="InterPro" id="IPR011333">
    <property type="entry name" value="SKP1/BTB/POZ_sf"/>
</dbReference>
<keyword evidence="3" id="KW-1185">Reference proteome</keyword>
<dbReference type="PANTHER" id="PTHR47843">
    <property type="entry name" value="BTB DOMAIN-CONTAINING PROTEIN-RELATED"/>
    <property type="match status" value="1"/>
</dbReference>
<reference evidence="2 3" key="1">
    <citation type="submission" date="2023-09" db="EMBL/GenBank/DDBJ databases">
        <title>Complete-Gapless Cercospora beticola genome.</title>
        <authorList>
            <person name="Wyatt N.A."/>
            <person name="Spanner R.E."/>
            <person name="Bolton M.D."/>
        </authorList>
    </citation>
    <scope>NUCLEOTIDE SEQUENCE [LARGE SCALE GENOMIC DNA]</scope>
    <source>
        <strain evidence="2">Cb09-40</strain>
    </source>
</reference>